<keyword evidence="5 6" id="KW-0949">S-adenosyl-L-methionine</keyword>
<dbReference type="KEGG" id="abri:DFR85_10815"/>
<dbReference type="Gene3D" id="3.30.950.10">
    <property type="entry name" value="Methyltransferase, Cobalt-precorrin-4 Transmethylase, Domain 2"/>
    <property type="match status" value="1"/>
</dbReference>
<evidence type="ECO:0000313" key="10">
    <source>
        <dbReference type="Proteomes" id="UP000248044"/>
    </source>
</evidence>
<dbReference type="SUPFAM" id="SSF53790">
    <property type="entry name" value="Tetrapyrrole methylase"/>
    <property type="match status" value="1"/>
</dbReference>
<dbReference type="PANTHER" id="PTHR10882:SF0">
    <property type="entry name" value="DIPHTHINE METHYL ESTER SYNTHASE"/>
    <property type="match status" value="1"/>
</dbReference>
<dbReference type="GO" id="GO:0017183">
    <property type="term" value="P:protein histidyl modification to diphthamide"/>
    <property type="evidence" value="ECO:0007669"/>
    <property type="project" value="UniProtKB-UniRule"/>
</dbReference>
<evidence type="ECO:0000313" key="9">
    <source>
        <dbReference type="EMBL" id="AWR95014.1"/>
    </source>
</evidence>
<accession>A0A2U9IGF9</accession>
<dbReference type="InterPro" id="IPR000878">
    <property type="entry name" value="4pyrrol_Mease"/>
</dbReference>
<dbReference type="Gene3D" id="3.40.1010.10">
    <property type="entry name" value="Cobalt-precorrin-4 Transmethylase, Domain 1"/>
    <property type="match status" value="1"/>
</dbReference>
<dbReference type="InterPro" id="IPR014776">
    <property type="entry name" value="4pyrrole_Mease_sub2"/>
</dbReference>
<dbReference type="EC" id="2.1.1.98" evidence="6"/>
<comment type="similarity">
    <text evidence="2 6">Belongs to the diphthine synthase family.</text>
</comment>
<dbReference type="EMBL" id="CP029289">
    <property type="protein sequence ID" value="AWR95014.1"/>
    <property type="molecule type" value="Genomic_DNA"/>
</dbReference>
<evidence type="ECO:0000259" key="8">
    <source>
        <dbReference type="Pfam" id="PF00590"/>
    </source>
</evidence>
<keyword evidence="10" id="KW-1185">Reference proteome</keyword>
<feature type="binding site" evidence="6 7">
    <location>
        <position position="90"/>
    </location>
    <ligand>
        <name>S-adenosyl-L-methionine</name>
        <dbReference type="ChEBI" id="CHEBI:59789"/>
    </ligand>
</feature>
<feature type="binding site" evidence="6 7">
    <location>
        <position position="233"/>
    </location>
    <ligand>
        <name>S-adenosyl-L-methionine</name>
        <dbReference type="ChEBI" id="CHEBI:59789"/>
    </ligand>
</feature>
<reference evidence="9 10" key="1">
    <citation type="submission" date="2018-05" db="EMBL/GenBank/DDBJ databases">
        <title>Complete Genome Sequences of Extremely Thermoacidophilic, Metal-Mobilizing Type-Strain Members of the Archaeal Family Sulfolobaceae: Acidianus brierleyi DSM-1651T, Acidianus sulfidivorans DSM-18786T, Metallosphaera hakonensis DSM-7519T, and Metallosphaera prunae DSM-10039T.</title>
        <authorList>
            <person name="Counts J.A."/>
            <person name="Kelly R.M."/>
        </authorList>
    </citation>
    <scope>NUCLEOTIDE SEQUENCE [LARGE SCALE GENOMIC DNA]</scope>
    <source>
        <strain evidence="9 10">DSM 1651</strain>
    </source>
</reference>
<evidence type="ECO:0000256" key="1">
    <source>
        <dbReference type="ARBA" id="ARBA00005156"/>
    </source>
</evidence>
<keyword evidence="3 6" id="KW-0489">Methyltransferase</keyword>
<evidence type="ECO:0000256" key="5">
    <source>
        <dbReference type="ARBA" id="ARBA00022691"/>
    </source>
</evidence>
<dbReference type="InterPro" id="IPR014777">
    <property type="entry name" value="4pyrrole_Mease_sub1"/>
</dbReference>
<dbReference type="HAMAP" id="MF_01084">
    <property type="entry name" value="Diphthine_synth"/>
    <property type="match status" value="1"/>
</dbReference>
<keyword evidence="4 6" id="KW-0808">Transferase</keyword>
<dbReference type="AlphaFoldDB" id="A0A2U9IGF9"/>
<evidence type="ECO:0000256" key="3">
    <source>
        <dbReference type="ARBA" id="ARBA00022603"/>
    </source>
</evidence>
<dbReference type="NCBIfam" id="TIGR00522">
    <property type="entry name" value="dph5"/>
    <property type="match status" value="1"/>
</dbReference>
<dbReference type="InterPro" id="IPR004551">
    <property type="entry name" value="Dphthn_synthase"/>
</dbReference>
<evidence type="ECO:0000256" key="7">
    <source>
        <dbReference type="PIRSR" id="PIRSR036432-1"/>
    </source>
</evidence>
<comment type="catalytic activity">
    <reaction evidence="6">
        <text>2-[(3S)-amino-3-carboxypropyl]-L-histidyl-[translation elongation factor 2] + 3 S-adenosyl-L-methionine = diphthine-[translation elongation factor 2] + 3 S-adenosyl-L-homocysteine + 3 H(+)</text>
        <dbReference type="Rhea" id="RHEA:36415"/>
        <dbReference type="Rhea" id="RHEA-COMP:9749"/>
        <dbReference type="Rhea" id="RHEA-COMP:10172"/>
        <dbReference type="ChEBI" id="CHEBI:15378"/>
        <dbReference type="ChEBI" id="CHEBI:57856"/>
        <dbReference type="ChEBI" id="CHEBI:59789"/>
        <dbReference type="ChEBI" id="CHEBI:73995"/>
        <dbReference type="ChEBI" id="CHEBI:82696"/>
        <dbReference type="EC" id="2.1.1.98"/>
    </reaction>
</comment>
<comment type="function">
    <text evidence="6">S-adenosyl-L-methionine-dependent methyltransferase that catalyzes the trimethylation of the amino group of the modified target histidine residue in translation elongation factor 2 (EF-2), to form an intermediate called diphthine. The three successive methylation reactions represent the second step of diphthamide biosynthesis.</text>
</comment>
<dbReference type="GeneID" id="36832653"/>
<organism evidence="9 10">
    <name type="scientific">Acidianus brierleyi</name>
    <dbReference type="NCBI Taxonomy" id="41673"/>
    <lineage>
        <taxon>Archaea</taxon>
        <taxon>Thermoproteota</taxon>
        <taxon>Thermoprotei</taxon>
        <taxon>Sulfolobales</taxon>
        <taxon>Sulfolobaceae</taxon>
        <taxon>Acidianus</taxon>
    </lineage>
</organism>
<evidence type="ECO:0000256" key="2">
    <source>
        <dbReference type="ARBA" id="ARBA00006729"/>
    </source>
</evidence>
<dbReference type="PANTHER" id="PTHR10882">
    <property type="entry name" value="DIPHTHINE SYNTHASE"/>
    <property type="match status" value="1"/>
</dbReference>
<feature type="binding site" evidence="6 7">
    <location>
        <position position="167"/>
    </location>
    <ligand>
        <name>S-adenosyl-L-methionine</name>
        <dbReference type="ChEBI" id="CHEBI:59789"/>
    </ligand>
</feature>
<dbReference type="UniPathway" id="UPA00559"/>
<dbReference type="Pfam" id="PF00590">
    <property type="entry name" value="TP_methylase"/>
    <property type="match status" value="1"/>
</dbReference>
<feature type="binding site" evidence="6 7">
    <location>
        <position position="11"/>
    </location>
    <ligand>
        <name>S-adenosyl-L-methionine</name>
        <dbReference type="ChEBI" id="CHEBI:59789"/>
    </ligand>
</feature>
<sequence>MSYLYLIGLGLSKKFFTNKALEALKQSDIIFLDYYTSFSCDLTKEFLEKITGKEITLASRNMLENNSNEIMNLLDSGKNVAIASIGDPIIATTHVSIAVEANRKGHIVQVIPGISVHCYIISKSMLSSYKFGKSVTLVYPYDNIMDFTPYEVIKSNRALNLHTIVYLDIKDGKFMNAIEGLKYLIEMENVKKENVISMDDIAIIGQRLGCDDEKISAVKLSDLENAKLRDPPHIIIIPSKNLHYMEVEAIQCLH</sequence>
<name>A0A2U9IGF9_9CREN</name>
<dbReference type="GO" id="GO:0032259">
    <property type="term" value="P:methylation"/>
    <property type="evidence" value="ECO:0007669"/>
    <property type="project" value="UniProtKB-KW"/>
</dbReference>
<feature type="binding site" evidence="6 7">
    <location>
        <position position="87"/>
    </location>
    <ligand>
        <name>S-adenosyl-L-methionine</name>
        <dbReference type="ChEBI" id="CHEBI:59789"/>
    </ligand>
</feature>
<protein>
    <recommendedName>
        <fullName evidence="6">Diphthine synthase</fullName>
        <ecNumber evidence="6">2.1.1.98</ecNumber>
    </recommendedName>
    <alternativeName>
        <fullName evidence="6">Diphthamide biosynthesis methyltransferase</fullName>
    </alternativeName>
</protein>
<feature type="binding site" evidence="6 7">
    <location>
        <begin position="115"/>
        <end position="116"/>
    </location>
    <ligand>
        <name>S-adenosyl-L-methionine</name>
        <dbReference type="ChEBI" id="CHEBI:59789"/>
    </ligand>
</feature>
<comment type="pathway">
    <text evidence="1 6">Protein modification; peptidyl-diphthamide biosynthesis.</text>
</comment>
<comment type="subunit">
    <text evidence="6">Homodimer.</text>
</comment>
<dbReference type="RefSeq" id="WP_110270895.1">
    <property type="nucleotide sequence ID" value="NZ_CP029289.2"/>
</dbReference>
<evidence type="ECO:0000256" key="4">
    <source>
        <dbReference type="ARBA" id="ARBA00022679"/>
    </source>
</evidence>
<dbReference type="CDD" id="cd11647">
    <property type="entry name" value="DHP5_DphB"/>
    <property type="match status" value="1"/>
</dbReference>
<dbReference type="InterPro" id="IPR035996">
    <property type="entry name" value="4pyrrol_Methylase_sf"/>
</dbReference>
<evidence type="ECO:0000256" key="6">
    <source>
        <dbReference type="HAMAP-Rule" id="MF_01084"/>
    </source>
</evidence>
<proteinExistence type="inferred from homology"/>
<dbReference type="Proteomes" id="UP000248044">
    <property type="component" value="Chromosome"/>
</dbReference>
<dbReference type="GO" id="GO:0004164">
    <property type="term" value="F:diphthine synthase activity"/>
    <property type="evidence" value="ECO:0007669"/>
    <property type="project" value="UniProtKB-UniRule"/>
</dbReference>
<feature type="domain" description="Tetrapyrrole methylase" evidence="8">
    <location>
        <begin position="4"/>
        <end position="223"/>
    </location>
</feature>
<dbReference type="PIRSF" id="PIRSF036432">
    <property type="entry name" value="Diphthine_synth"/>
    <property type="match status" value="1"/>
</dbReference>
<feature type="binding site" evidence="6 7">
    <location>
        <position position="208"/>
    </location>
    <ligand>
        <name>S-adenosyl-L-methionine</name>
        <dbReference type="ChEBI" id="CHEBI:59789"/>
    </ligand>
</feature>
<dbReference type="OrthoDB" id="39139at2157"/>
<gene>
    <name evidence="6" type="primary">dphB</name>
    <name evidence="9" type="ORF">DFR85_10815</name>
</gene>